<evidence type="ECO:0000313" key="5">
    <source>
        <dbReference type="EMBL" id="PJJ45637.1"/>
    </source>
</evidence>
<name>A0ABX4N1U5_9MICC</name>
<dbReference type="InterPro" id="IPR036291">
    <property type="entry name" value="NAD(P)-bd_dom_sf"/>
</dbReference>
<comment type="caution">
    <text evidence="5">The sequence shown here is derived from an EMBL/GenBank/DDBJ whole genome shotgun (WGS) entry which is preliminary data.</text>
</comment>
<feature type="domain" description="Mannitol dehydrogenase C-terminal" evidence="4">
    <location>
        <begin position="289"/>
        <end position="443"/>
    </location>
</feature>
<dbReference type="Gene3D" id="1.10.1040.10">
    <property type="entry name" value="N-(1-d-carboxylethyl)-l-norvaline Dehydrogenase, domain 2"/>
    <property type="match status" value="1"/>
</dbReference>
<accession>A0ABX4N1U5</accession>
<keyword evidence="1" id="KW-0560">Oxidoreductase</keyword>
<dbReference type="Proteomes" id="UP000229263">
    <property type="component" value="Unassembled WGS sequence"/>
</dbReference>
<dbReference type="SUPFAM" id="SSF51735">
    <property type="entry name" value="NAD(P)-binding Rossmann-fold domains"/>
    <property type="match status" value="1"/>
</dbReference>
<dbReference type="InterPro" id="IPR008927">
    <property type="entry name" value="6-PGluconate_DH-like_C_sf"/>
</dbReference>
<dbReference type="Pfam" id="PF01232">
    <property type="entry name" value="Mannitol_dh"/>
    <property type="match status" value="1"/>
</dbReference>
<proteinExistence type="predicted"/>
<dbReference type="InterPro" id="IPR013131">
    <property type="entry name" value="Mannitol_DH_N"/>
</dbReference>
<protein>
    <submittedName>
        <fullName evidence="5">Fructuronate reductase</fullName>
    </submittedName>
</protein>
<dbReference type="SUPFAM" id="SSF48179">
    <property type="entry name" value="6-phosphogluconate dehydrogenase C-terminal domain-like"/>
    <property type="match status" value="1"/>
</dbReference>
<dbReference type="InterPro" id="IPR000669">
    <property type="entry name" value="Mannitol_DH"/>
</dbReference>
<dbReference type="Pfam" id="PF08125">
    <property type="entry name" value="Mannitol_dh_C"/>
    <property type="match status" value="1"/>
</dbReference>
<evidence type="ECO:0000256" key="1">
    <source>
        <dbReference type="ARBA" id="ARBA00023002"/>
    </source>
</evidence>
<gene>
    <name evidence="5" type="ORF">ATK23_2924</name>
</gene>
<dbReference type="InterPro" id="IPR013328">
    <property type="entry name" value="6PGD_dom2"/>
</dbReference>
<reference evidence="5 6" key="1">
    <citation type="submission" date="2017-11" db="EMBL/GenBank/DDBJ databases">
        <title>Sequencing the genomes of 1000 actinobacteria strains.</title>
        <authorList>
            <person name="Klenk H.-P."/>
        </authorList>
    </citation>
    <scope>NUCLEOTIDE SEQUENCE [LARGE SCALE GENOMIC DNA]</scope>
    <source>
        <strain evidence="5 6">DSM 12798</strain>
    </source>
</reference>
<feature type="domain" description="Mannitol dehydrogenase N-terminal" evidence="3">
    <location>
        <begin position="18"/>
        <end position="280"/>
    </location>
</feature>
<dbReference type="Gene3D" id="3.40.50.720">
    <property type="entry name" value="NAD(P)-binding Rossmann-like Domain"/>
    <property type="match status" value="1"/>
</dbReference>
<dbReference type="PANTHER" id="PTHR43362:SF1">
    <property type="entry name" value="MANNITOL DEHYDROGENASE 2-RELATED"/>
    <property type="match status" value="1"/>
</dbReference>
<dbReference type="PANTHER" id="PTHR43362">
    <property type="entry name" value="MANNITOL DEHYDROGENASE DSF1-RELATED"/>
    <property type="match status" value="1"/>
</dbReference>
<dbReference type="InterPro" id="IPR013118">
    <property type="entry name" value="Mannitol_DH_C"/>
</dbReference>
<comment type="catalytic activity">
    <reaction evidence="2">
        <text>D-mannitol 1-phosphate + NAD(+) = beta-D-fructose 6-phosphate + NADH + H(+)</text>
        <dbReference type="Rhea" id="RHEA:19661"/>
        <dbReference type="ChEBI" id="CHEBI:15378"/>
        <dbReference type="ChEBI" id="CHEBI:57540"/>
        <dbReference type="ChEBI" id="CHEBI:57634"/>
        <dbReference type="ChEBI" id="CHEBI:57945"/>
        <dbReference type="ChEBI" id="CHEBI:61381"/>
        <dbReference type="EC" id="1.1.1.17"/>
    </reaction>
</comment>
<dbReference type="InterPro" id="IPR050988">
    <property type="entry name" value="Mannitol_DH/Oxidoreductase"/>
</dbReference>
<organism evidence="5 6">
    <name type="scientific">Glutamicibacter mysorens</name>
    <dbReference type="NCBI Taxonomy" id="257984"/>
    <lineage>
        <taxon>Bacteria</taxon>
        <taxon>Bacillati</taxon>
        <taxon>Actinomycetota</taxon>
        <taxon>Actinomycetes</taxon>
        <taxon>Micrococcales</taxon>
        <taxon>Micrococcaceae</taxon>
        <taxon>Glutamicibacter</taxon>
    </lineage>
</organism>
<evidence type="ECO:0000259" key="3">
    <source>
        <dbReference type="Pfam" id="PF01232"/>
    </source>
</evidence>
<evidence type="ECO:0000256" key="2">
    <source>
        <dbReference type="ARBA" id="ARBA00048615"/>
    </source>
</evidence>
<dbReference type="EMBL" id="PGEY01000001">
    <property type="protein sequence ID" value="PJJ45637.1"/>
    <property type="molecule type" value="Genomic_DNA"/>
</dbReference>
<evidence type="ECO:0000313" key="6">
    <source>
        <dbReference type="Proteomes" id="UP000229263"/>
    </source>
</evidence>
<dbReference type="RefSeq" id="WP_066144649.1">
    <property type="nucleotide sequence ID" value="NZ_PGEY01000001.1"/>
</dbReference>
<keyword evidence="6" id="KW-1185">Reference proteome</keyword>
<evidence type="ECO:0000259" key="4">
    <source>
        <dbReference type="Pfam" id="PF08125"/>
    </source>
</evidence>
<dbReference type="PRINTS" id="PR00084">
    <property type="entry name" value="MTLDHDRGNASE"/>
</dbReference>
<sequence>MSAALDRSAVAAPARRPRIVHIGLGAFHRAHQAWYTAKADSEWGITAFTGRSATAAAALAPQGGLYTLVTRGSEADEFEVVDSILAAHDGNNLPLLTEKLADPATAILTLTITEAGYRMAAGAGAPRLDLADPSVAADLAELADAYDGRVFAPSALGAAQLVLRTVPARILVGLAARRAGDGWPLAVVSCDNLPDNGSVAEASIVALAEQIDGQLADWIRENVSFVDTSIDRITPRTTDADVATVAAATGFADASPVVTEPFSSWVLCGDFPAGRPDWEKAGAQFVAELEPFERRKLWLLNGAHTLMSFAGQLRGHQTVAQALADEQVSGWVEEFWDAAAAHLQEPELDIPGYRRALRARFGNPRIAHHLAQIAMDGSIKLAARALPVYRAERDAGRDGHAALRLIAAWCEQLAAQHAAGTPIADANAEALVAVLDDAALEAGSTAQSAALVAIIDSRLAGEAEAVDAITALRPGFAN</sequence>